<evidence type="ECO:0000313" key="2">
    <source>
        <dbReference type="Proteomes" id="UP000006903"/>
    </source>
</evidence>
<dbReference type="STRING" id="490899.DKAM_0126"/>
<protein>
    <recommendedName>
        <fullName evidence="3">DUF763 domain-containing protein</fullName>
    </recommendedName>
</protein>
<proteinExistence type="predicted"/>
<name>B8D342_DESA1</name>
<dbReference type="KEGG" id="dka:DKAM_0126"/>
<dbReference type="PANTHER" id="PTHR38597">
    <property type="entry name" value="BLL3834 PROTEIN"/>
    <property type="match status" value="1"/>
</dbReference>
<dbReference type="EMBL" id="CP001140">
    <property type="protein sequence ID" value="ACL10455.1"/>
    <property type="molecule type" value="Genomic_DNA"/>
</dbReference>
<dbReference type="HOGENOM" id="CLU_061722_0_0_2"/>
<dbReference type="eggNOG" id="arCOG04253">
    <property type="taxonomic scope" value="Archaea"/>
</dbReference>
<dbReference type="InterPro" id="IPR008482">
    <property type="entry name" value="DUF763"/>
</dbReference>
<evidence type="ECO:0000313" key="1">
    <source>
        <dbReference type="EMBL" id="ACL10455.1"/>
    </source>
</evidence>
<dbReference type="PANTHER" id="PTHR38597:SF1">
    <property type="entry name" value="BLL3834 PROTEIN"/>
    <property type="match status" value="1"/>
</dbReference>
<accession>B8D342</accession>
<organism evidence="1 2">
    <name type="scientific">Desulfurococcus amylolyticus (strain DSM 18924 / JCM 16383 / VKM B-2413 / 1221n)</name>
    <name type="common">Desulfurococcus kamchatkensis</name>
    <dbReference type="NCBI Taxonomy" id="490899"/>
    <lineage>
        <taxon>Archaea</taxon>
        <taxon>Thermoproteota</taxon>
        <taxon>Thermoprotei</taxon>
        <taxon>Desulfurococcales</taxon>
        <taxon>Desulfurococcaceae</taxon>
        <taxon>Desulfurococcus</taxon>
    </lineage>
</organism>
<dbReference type="Proteomes" id="UP000006903">
    <property type="component" value="Chromosome"/>
</dbReference>
<sequence>MGRMSSGFAELPLHDGHVPLFLLERMKKLGGLIARYIVEYYGPRELLTRLSDPLWFQAFNNVIGMDWDSSGSTTIVLYVLKNMFPPSMFRDNEIAVLGGKGRDSRNVVEEAWLVGDVVDYNTVVDTSRMAAKIDGVALQDGYSLYIHGLVIDSRGGILVIQQGLNEELGIARRYHIFTSSHPLTTNRDPHSGVASVKMEPSLNLVDADSLNARRAIVEIIASTPVNSLLQNIGEVNRLLRGEHSILSWSNSGSITRKTGNRNLIKECPRYYRPVSNIRLMEKIAEEIKERGLREFDELLRIQGVGAETIRALALVADLIYGYRPSLRDPTTSIMDPFIYAYAHGGKDGVPYPIKVEHIDKTIDFFIKLLSDLKTGNKEREYMLKKLASFAGKIKLRYLDASGD</sequence>
<reference evidence="1 2" key="1">
    <citation type="journal article" date="2009" name="J. Bacteriol.">
        <title>Complete genome sequence of the anaerobic, protein-degrading hyperthermophilic crenarchaeon Desulfurococcus kamchatkensis.</title>
        <authorList>
            <person name="Ravin N.V."/>
            <person name="Mardanov A.V."/>
            <person name="Beletsky A.V."/>
            <person name="Kublanov I.V."/>
            <person name="Kolganova T.V."/>
            <person name="Lebedinsky A.V."/>
            <person name="Chernyh N.A."/>
            <person name="Bonch-Osmolovskaya E.A."/>
            <person name="Skryabin K.G."/>
        </authorList>
    </citation>
    <scope>NUCLEOTIDE SEQUENCE [LARGE SCALE GENOMIC DNA]</scope>
    <source>
        <strain evidence="2">DSM 18924 / JCM 16383 / VKM B-2413 / 1221n</strain>
    </source>
</reference>
<dbReference type="AlphaFoldDB" id="B8D342"/>
<gene>
    <name evidence="1" type="ordered locus">DKAM_0126</name>
</gene>
<dbReference type="Pfam" id="PF05559">
    <property type="entry name" value="DUF763"/>
    <property type="match status" value="1"/>
</dbReference>
<evidence type="ECO:0008006" key="3">
    <source>
        <dbReference type="Google" id="ProtNLM"/>
    </source>
</evidence>